<dbReference type="InterPro" id="IPR013126">
    <property type="entry name" value="Hsp_70_fam"/>
</dbReference>
<keyword evidence="4" id="KW-1185">Reference proteome</keyword>
<name>A0A397SHT7_9GLOM</name>
<dbReference type="Proteomes" id="UP000265703">
    <property type="component" value="Unassembled WGS sequence"/>
</dbReference>
<protein>
    <recommendedName>
        <fullName evidence="5">Actin-like ATPase domain-containing protein</fullName>
    </recommendedName>
</protein>
<keyword evidence="2" id="KW-0067">ATP-binding</keyword>
<dbReference type="AlphaFoldDB" id="A0A397SHT7"/>
<dbReference type="InterPro" id="IPR043129">
    <property type="entry name" value="ATPase_NBD"/>
</dbReference>
<dbReference type="GO" id="GO:0005524">
    <property type="term" value="F:ATP binding"/>
    <property type="evidence" value="ECO:0007669"/>
    <property type="project" value="UniProtKB-KW"/>
</dbReference>
<organism evidence="3 4">
    <name type="scientific">Glomus cerebriforme</name>
    <dbReference type="NCBI Taxonomy" id="658196"/>
    <lineage>
        <taxon>Eukaryota</taxon>
        <taxon>Fungi</taxon>
        <taxon>Fungi incertae sedis</taxon>
        <taxon>Mucoromycota</taxon>
        <taxon>Glomeromycotina</taxon>
        <taxon>Glomeromycetes</taxon>
        <taxon>Glomerales</taxon>
        <taxon>Glomeraceae</taxon>
        <taxon>Glomus</taxon>
    </lineage>
</organism>
<sequence>MSEIRIVVAIDFGTTYSGFAYAHRSKQNQITAHSDWQEYKGRFKTPTVLKYDESFKLTSWGVPALAEKPNKKKKTPDVKPVERFKLHLGQMKDKPHLPDKLDYKTAITDYLREMGQVIKNTLNTTWQKIDFFKQVLIIMTIPAEFDNQAMTIMRECAYDAGIINEKGSKNLKFTTEPEAAAVYCLKKRKEYNIDVGSSFMIVDCGGGTVDLTTRKLREDDKLDETTEREGDFCGGSFVDEEFLKFIGEKVGESALKQVKEKHYSQLQYMVQDFCRRVKIPFNGESKNFQPPEMDLKKLCPILQQYVKGSKLDEMEEIEWIVELTYDDVKAMFDPVIERIINLIRKQLDKSNDDISAILLVGGFSESKYLLKRVKQEFNDKVPTISVPTQPIIAVVKGAVQYGLEQEIVKTRVLKWTYGTDVAKKWQKGDPPHRRRSDGRIIKFTTLAKRGEQVPVDKKIVRNYAAPSATQKILGLDIYVTKKDNATYCNEPGVELLDSWNIKIPEENKSKENRSFSFTLTFGSVEIEATAQSKSGEKFENSFELDI</sequence>
<evidence type="ECO:0000313" key="3">
    <source>
        <dbReference type="EMBL" id="RIA82054.1"/>
    </source>
</evidence>
<dbReference type="PANTHER" id="PTHR14187:SF5">
    <property type="entry name" value="HEAT SHOCK 70 KDA PROTEIN 12A"/>
    <property type="match status" value="1"/>
</dbReference>
<dbReference type="GO" id="GO:0140662">
    <property type="term" value="F:ATP-dependent protein folding chaperone"/>
    <property type="evidence" value="ECO:0007669"/>
    <property type="project" value="InterPro"/>
</dbReference>
<evidence type="ECO:0000313" key="4">
    <source>
        <dbReference type="Proteomes" id="UP000265703"/>
    </source>
</evidence>
<keyword evidence="1" id="KW-0547">Nucleotide-binding</keyword>
<dbReference type="PANTHER" id="PTHR14187">
    <property type="entry name" value="ALPHA KINASE/ELONGATION FACTOR 2 KINASE"/>
    <property type="match status" value="1"/>
</dbReference>
<evidence type="ECO:0000256" key="1">
    <source>
        <dbReference type="ARBA" id="ARBA00022741"/>
    </source>
</evidence>
<accession>A0A397SHT7</accession>
<dbReference type="Gene3D" id="3.30.420.40">
    <property type="match status" value="2"/>
</dbReference>
<dbReference type="OrthoDB" id="2963168at2759"/>
<dbReference type="EMBL" id="QKYT01000709">
    <property type="protein sequence ID" value="RIA82054.1"/>
    <property type="molecule type" value="Genomic_DNA"/>
</dbReference>
<dbReference type="STRING" id="658196.A0A397SHT7"/>
<evidence type="ECO:0000256" key="2">
    <source>
        <dbReference type="ARBA" id="ARBA00022840"/>
    </source>
</evidence>
<comment type="caution">
    <text evidence="3">The sequence shown here is derived from an EMBL/GenBank/DDBJ whole genome shotgun (WGS) entry which is preliminary data.</text>
</comment>
<evidence type="ECO:0008006" key="5">
    <source>
        <dbReference type="Google" id="ProtNLM"/>
    </source>
</evidence>
<dbReference type="Pfam" id="PF00012">
    <property type="entry name" value="HSP70"/>
    <property type="match status" value="1"/>
</dbReference>
<dbReference type="CDD" id="cd10229">
    <property type="entry name" value="ASKHA_NBD_HSP70_HSPA12"/>
    <property type="match status" value="1"/>
</dbReference>
<proteinExistence type="predicted"/>
<gene>
    <name evidence="3" type="ORF">C1645_809788</name>
</gene>
<dbReference type="Gene3D" id="3.90.640.10">
    <property type="entry name" value="Actin, Chain A, domain 4"/>
    <property type="match status" value="1"/>
</dbReference>
<dbReference type="SUPFAM" id="SSF53067">
    <property type="entry name" value="Actin-like ATPase domain"/>
    <property type="match status" value="2"/>
</dbReference>
<reference evidence="3 4" key="1">
    <citation type="submission" date="2018-06" db="EMBL/GenBank/DDBJ databases">
        <title>Comparative genomics reveals the genomic features of Rhizophagus irregularis, R. cerebriforme, R. diaphanum and Gigaspora rosea, and their symbiotic lifestyle signature.</title>
        <authorList>
            <person name="Morin E."/>
            <person name="San Clemente H."/>
            <person name="Chen E.C.H."/>
            <person name="De La Providencia I."/>
            <person name="Hainaut M."/>
            <person name="Kuo A."/>
            <person name="Kohler A."/>
            <person name="Murat C."/>
            <person name="Tang N."/>
            <person name="Roy S."/>
            <person name="Loubradou J."/>
            <person name="Henrissat B."/>
            <person name="Grigoriev I.V."/>
            <person name="Corradi N."/>
            <person name="Roux C."/>
            <person name="Martin F.M."/>
        </authorList>
    </citation>
    <scope>NUCLEOTIDE SEQUENCE [LARGE SCALE GENOMIC DNA]</scope>
    <source>
        <strain evidence="3 4">DAOM 227022</strain>
    </source>
</reference>